<keyword evidence="3 6" id="KW-0547">Nucleotide-binding</keyword>
<dbReference type="NCBIfam" id="TIGR02432">
    <property type="entry name" value="lysidine_TilS_N"/>
    <property type="match status" value="1"/>
</dbReference>
<dbReference type="EMBL" id="JBHRZO010000039">
    <property type="protein sequence ID" value="MFC3848117.1"/>
    <property type="molecule type" value="Genomic_DNA"/>
</dbReference>
<dbReference type="Proteomes" id="UP001595783">
    <property type="component" value="Unassembled WGS sequence"/>
</dbReference>
<dbReference type="CDD" id="cd01992">
    <property type="entry name" value="TilS_N"/>
    <property type="match status" value="1"/>
</dbReference>
<evidence type="ECO:0000256" key="6">
    <source>
        <dbReference type="HAMAP-Rule" id="MF_01161"/>
    </source>
</evidence>
<dbReference type="EC" id="6.3.4.19" evidence="6"/>
<sequence length="355" mass="40913">MLERQISLEGLEHLRGFKCLLAFSGGLDSVALFYLLLEKNIMFDIAIVHHGLRAQADQEVAYARKLASEHAKQVYVHYVKLQGANVEACARACRHEFFAQLATHYDYKCVLLAHHLNDKLEWLLMQLAKGASLQTLLGFNLLESRETAGYTYYLVRPLLYTPKSTLEHFVHTKGYTYFHDISNDMQYFRRNAFRHGLSNAFLAIAGFSAGVRRSFKWLEQEKNALYPPISSFYIVGTYIFLALESRQQIYHVDQFLKKLGYVLSTKQRLELVRQRFNAHFSTQAKIYCVGALQGFVFVGSMPHVAQQLTLPKAYKEQCRLLKIPKTMRHALYSSKWQENLKTIEHAKLTLCVPSS</sequence>
<organism evidence="8 9">
    <name type="scientific">Helicobacter baculiformis</name>
    <dbReference type="NCBI Taxonomy" id="427351"/>
    <lineage>
        <taxon>Bacteria</taxon>
        <taxon>Pseudomonadati</taxon>
        <taxon>Campylobacterota</taxon>
        <taxon>Epsilonproteobacteria</taxon>
        <taxon>Campylobacterales</taxon>
        <taxon>Helicobacteraceae</taxon>
        <taxon>Helicobacter</taxon>
    </lineage>
</organism>
<dbReference type="HAMAP" id="MF_01161">
    <property type="entry name" value="tRNA_Ile_lys_synt"/>
    <property type="match status" value="1"/>
</dbReference>
<keyword evidence="4 6" id="KW-0067">ATP-binding</keyword>
<evidence type="ECO:0000313" key="8">
    <source>
        <dbReference type="EMBL" id="MFC3848117.1"/>
    </source>
</evidence>
<comment type="caution">
    <text evidence="8">The sequence shown here is derived from an EMBL/GenBank/DDBJ whole genome shotgun (WGS) entry which is preliminary data.</text>
</comment>
<dbReference type="InterPro" id="IPR011063">
    <property type="entry name" value="TilS/TtcA_N"/>
</dbReference>
<dbReference type="SUPFAM" id="SSF52402">
    <property type="entry name" value="Adenine nucleotide alpha hydrolases-like"/>
    <property type="match status" value="1"/>
</dbReference>
<feature type="binding site" evidence="6">
    <location>
        <begin position="24"/>
        <end position="29"/>
    </location>
    <ligand>
        <name>ATP</name>
        <dbReference type="ChEBI" id="CHEBI:30616"/>
    </ligand>
</feature>
<proteinExistence type="inferred from homology"/>
<evidence type="ECO:0000256" key="3">
    <source>
        <dbReference type="ARBA" id="ARBA00022741"/>
    </source>
</evidence>
<evidence type="ECO:0000259" key="7">
    <source>
        <dbReference type="Pfam" id="PF01171"/>
    </source>
</evidence>
<comment type="subcellular location">
    <subcellularLocation>
        <location evidence="6">Cytoplasm</location>
    </subcellularLocation>
</comment>
<dbReference type="InterPro" id="IPR012094">
    <property type="entry name" value="tRNA_Ile_lys_synt"/>
</dbReference>
<evidence type="ECO:0000256" key="5">
    <source>
        <dbReference type="ARBA" id="ARBA00048539"/>
    </source>
</evidence>
<accession>A0ABV7ZKV0</accession>
<evidence type="ECO:0000256" key="1">
    <source>
        <dbReference type="ARBA" id="ARBA00022598"/>
    </source>
</evidence>
<comment type="domain">
    <text evidence="6">The N-terminal region contains the highly conserved SGGXDS motif, predicted to be a P-loop motif involved in ATP binding.</text>
</comment>
<name>A0ABV7ZKV0_9HELI</name>
<evidence type="ECO:0000256" key="4">
    <source>
        <dbReference type="ARBA" id="ARBA00022840"/>
    </source>
</evidence>
<gene>
    <name evidence="6 8" type="primary">tilS</name>
    <name evidence="8" type="ORF">ACFOPX_06220</name>
</gene>
<dbReference type="Gene3D" id="3.40.50.620">
    <property type="entry name" value="HUPs"/>
    <property type="match status" value="1"/>
</dbReference>
<dbReference type="RefSeq" id="WP_104751763.1">
    <property type="nucleotide sequence ID" value="NZ_FZMF01000006.1"/>
</dbReference>
<keyword evidence="6" id="KW-0963">Cytoplasm</keyword>
<comment type="function">
    <text evidence="6">Ligates lysine onto the cytidine present at position 34 of the AUA codon-specific tRNA(Ile) that contains the anticodon CAU, in an ATP-dependent manner. Cytidine is converted to lysidine, thus changing the amino acid specificity of the tRNA from methionine to isoleucine.</text>
</comment>
<dbReference type="Pfam" id="PF01171">
    <property type="entry name" value="ATP_bind_3"/>
    <property type="match status" value="1"/>
</dbReference>
<evidence type="ECO:0000313" key="9">
    <source>
        <dbReference type="Proteomes" id="UP001595783"/>
    </source>
</evidence>
<evidence type="ECO:0000256" key="2">
    <source>
        <dbReference type="ARBA" id="ARBA00022694"/>
    </source>
</evidence>
<comment type="similarity">
    <text evidence="6">Belongs to the tRNA(Ile)-lysidine synthase family.</text>
</comment>
<dbReference type="PANTHER" id="PTHR43033">
    <property type="entry name" value="TRNA(ILE)-LYSIDINE SYNTHASE-RELATED"/>
    <property type="match status" value="1"/>
</dbReference>
<comment type="catalytic activity">
    <reaction evidence="5 6">
        <text>cytidine(34) in tRNA(Ile2) + L-lysine + ATP = lysidine(34) in tRNA(Ile2) + AMP + diphosphate + H(+)</text>
        <dbReference type="Rhea" id="RHEA:43744"/>
        <dbReference type="Rhea" id="RHEA-COMP:10625"/>
        <dbReference type="Rhea" id="RHEA-COMP:10670"/>
        <dbReference type="ChEBI" id="CHEBI:15378"/>
        <dbReference type="ChEBI" id="CHEBI:30616"/>
        <dbReference type="ChEBI" id="CHEBI:32551"/>
        <dbReference type="ChEBI" id="CHEBI:33019"/>
        <dbReference type="ChEBI" id="CHEBI:82748"/>
        <dbReference type="ChEBI" id="CHEBI:83665"/>
        <dbReference type="ChEBI" id="CHEBI:456215"/>
        <dbReference type="EC" id="6.3.4.19"/>
    </reaction>
</comment>
<feature type="domain" description="tRNA(Ile)-lysidine/2-thiocytidine synthase N-terminal" evidence="7">
    <location>
        <begin position="19"/>
        <end position="195"/>
    </location>
</feature>
<dbReference type="GO" id="GO:0032267">
    <property type="term" value="F:tRNA(Ile)-lysidine synthase activity"/>
    <property type="evidence" value="ECO:0007669"/>
    <property type="project" value="UniProtKB-EC"/>
</dbReference>
<keyword evidence="9" id="KW-1185">Reference proteome</keyword>
<protein>
    <recommendedName>
        <fullName evidence="6">tRNA(Ile)-lysidine synthase</fullName>
        <ecNumber evidence="6">6.3.4.19</ecNumber>
    </recommendedName>
    <alternativeName>
        <fullName evidence="6">tRNA(Ile)-2-lysyl-cytidine synthase</fullName>
    </alternativeName>
    <alternativeName>
        <fullName evidence="6">tRNA(Ile)-lysidine synthetase</fullName>
    </alternativeName>
</protein>
<reference evidence="9" key="1">
    <citation type="journal article" date="2019" name="Int. J. Syst. Evol. Microbiol.">
        <title>The Global Catalogue of Microorganisms (GCM) 10K type strain sequencing project: providing services to taxonomists for standard genome sequencing and annotation.</title>
        <authorList>
            <consortium name="The Broad Institute Genomics Platform"/>
            <consortium name="The Broad Institute Genome Sequencing Center for Infectious Disease"/>
            <person name="Wu L."/>
            <person name="Ma J."/>
        </authorList>
    </citation>
    <scope>NUCLEOTIDE SEQUENCE [LARGE SCALE GENOMIC DNA]</scope>
    <source>
        <strain evidence="9">CCUG 53816</strain>
    </source>
</reference>
<keyword evidence="2 6" id="KW-0819">tRNA processing</keyword>
<dbReference type="InterPro" id="IPR014729">
    <property type="entry name" value="Rossmann-like_a/b/a_fold"/>
</dbReference>
<dbReference type="InterPro" id="IPR012795">
    <property type="entry name" value="tRNA_Ile_lys_synt_N"/>
</dbReference>
<dbReference type="PANTHER" id="PTHR43033:SF1">
    <property type="entry name" value="TRNA(ILE)-LYSIDINE SYNTHASE-RELATED"/>
    <property type="match status" value="1"/>
</dbReference>
<keyword evidence="1 6" id="KW-0436">Ligase</keyword>